<dbReference type="AlphaFoldDB" id="A0A8J5HZM0"/>
<evidence type="ECO:0000313" key="1">
    <source>
        <dbReference type="EMBL" id="KAG6523627.1"/>
    </source>
</evidence>
<proteinExistence type="predicted"/>
<organism evidence="1 2">
    <name type="scientific">Zingiber officinale</name>
    <name type="common">Ginger</name>
    <name type="synonym">Amomum zingiber</name>
    <dbReference type="NCBI Taxonomy" id="94328"/>
    <lineage>
        <taxon>Eukaryota</taxon>
        <taxon>Viridiplantae</taxon>
        <taxon>Streptophyta</taxon>
        <taxon>Embryophyta</taxon>
        <taxon>Tracheophyta</taxon>
        <taxon>Spermatophyta</taxon>
        <taxon>Magnoliopsida</taxon>
        <taxon>Liliopsida</taxon>
        <taxon>Zingiberales</taxon>
        <taxon>Zingiberaceae</taxon>
        <taxon>Zingiber</taxon>
    </lineage>
</organism>
<dbReference type="Proteomes" id="UP000734854">
    <property type="component" value="Unassembled WGS sequence"/>
</dbReference>
<reference evidence="1 2" key="1">
    <citation type="submission" date="2020-08" db="EMBL/GenBank/DDBJ databases">
        <title>Plant Genome Project.</title>
        <authorList>
            <person name="Zhang R.-G."/>
        </authorList>
    </citation>
    <scope>NUCLEOTIDE SEQUENCE [LARGE SCALE GENOMIC DNA]</scope>
    <source>
        <tissue evidence="1">Rhizome</tissue>
    </source>
</reference>
<accession>A0A8J5HZM0</accession>
<sequence>MEEKYLDLVLVPLGLLLQASFHTCLFITVENDPDRTVIASTRRSGNTGRAAVRSVQKLRVSCSSASTLYDALRHGSPLPWPFLLGSVQKPFAHKEQEGYILEKQSRFIPVKAYDDGACRLRTRPMMTPCISDIIMSNNDAEAKVIGAIEPVGAQDPDLKVHGAATAVAVEGVVGGAIPPLEVVEDCTLLVLDDLEVLGVGPIILKVDEGEGAAVVPVEKGVELQWPRHRIGI</sequence>
<keyword evidence="2" id="KW-1185">Reference proteome</keyword>
<comment type="caution">
    <text evidence="1">The sequence shown here is derived from an EMBL/GenBank/DDBJ whole genome shotgun (WGS) entry which is preliminary data.</text>
</comment>
<evidence type="ECO:0000313" key="2">
    <source>
        <dbReference type="Proteomes" id="UP000734854"/>
    </source>
</evidence>
<name>A0A8J5HZM0_ZINOF</name>
<gene>
    <name evidence="1" type="ORF">ZIOFF_013492</name>
</gene>
<dbReference type="EMBL" id="JACMSC010000004">
    <property type="protein sequence ID" value="KAG6523627.1"/>
    <property type="molecule type" value="Genomic_DNA"/>
</dbReference>
<protein>
    <submittedName>
        <fullName evidence="1">Uncharacterized protein</fullName>
    </submittedName>
</protein>